<keyword evidence="2" id="KW-1185">Reference proteome</keyword>
<name>A0A0M5JLS2_9BACI</name>
<sequence length="166" mass="18115">MTEIFNESQEQTFSGQVLQDSTFAGEVKSTSSSMQATTGITEALGRMQELPTEGRILGGTILNFNFDHFGGTNNLKPGRPETLRARVNRPAGANWTFVGISKINCGYINGNLGNPQMGLRERPLGQLQVDTRVEGDDIVCTMQLTDNNGDDPCVMRVGVNVLFFQP</sequence>
<dbReference type="RefSeq" id="WP_053603931.1">
    <property type="nucleotide sequence ID" value="NZ_CP012600.1"/>
</dbReference>
<reference evidence="2" key="1">
    <citation type="submission" date="2015-08" db="EMBL/GenBank/DDBJ databases">
        <title>Genome sequencing project for genomic taxonomy and phylogenomics of Bacillus-like bacteria.</title>
        <authorList>
            <person name="Liu B."/>
            <person name="Wang J."/>
            <person name="Zhu Y."/>
            <person name="Liu G."/>
            <person name="Chen Q."/>
            <person name="Chen Z."/>
            <person name="Lan J."/>
            <person name="Che J."/>
            <person name="Ge C."/>
            <person name="Shi H."/>
            <person name="Pan Z."/>
            <person name="Liu X."/>
        </authorList>
    </citation>
    <scope>NUCLEOTIDE SEQUENCE [LARGE SCALE GENOMIC DNA]</scope>
    <source>
        <strain evidence="2">FJAT-4402</strain>
    </source>
</reference>
<dbReference type="PATRIC" id="fig|1441095.3.peg.2520"/>
<dbReference type="OrthoDB" id="2878105at2"/>
<evidence type="ECO:0000313" key="1">
    <source>
        <dbReference type="EMBL" id="ALC82151.1"/>
    </source>
</evidence>
<evidence type="ECO:0000313" key="2">
    <source>
        <dbReference type="Proteomes" id="UP000067625"/>
    </source>
</evidence>
<dbReference type="Proteomes" id="UP000067625">
    <property type="component" value="Chromosome"/>
</dbReference>
<gene>
    <name evidence="1" type="ORF">AM592_11560</name>
</gene>
<dbReference type="AlphaFoldDB" id="A0A0M5JLS2"/>
<dbReference type="EMBL" id="CP012600">
    <property type="protein sequence ID" value="ALC82151.1"/>
    <property type="molecule type" value="Genomic_DNA"/>
</dbReference>
<proteinExistence type="predicted"/>
<protein>
    <submittedName>
        <fullName evidence="1">Uncharacterized protein</fullName>
    </submittedName>
</protein>
<accession>A0A0M5JLS2</accession>
<dbReference type="STRING" id="1441095.AM592_11560"/>
<reference evidence="1 2" key="2">
    <citation type="journal article" date="2016" name="Int. J. Syst. Evol. Microbiol.">
        <title>Bacillus gobiensis sp. nov., isolated from a soil sample.</title>
        <authorList>
            <person name="Liu B."/>
            <person name="Liu G.H."/>
            <person name="Cetin S."/>
            <person name="Schumann P."/>
            <person name="Pan Z.Z."/>
            <person name="Chen Q.Q."/>
        </authorList>
    </citation>
    <scope>NUCLEOTIDE SEQUENCE [LARGE SCALE GENOMIC DNA]</scope>
    <source>
        <strain evidence="1 2">FJAT-4402</strain>
    </source>
</reference>
<organism evidence="1 2">
    <name type="scientific">Bacillus gobiensis</name>
    <dbReference type="NCBI Taxonomy" id="1441095"/>
    <lineage>
        <taxon>Bacteria</taxon>
        <taxon>Bacillati</taxon>
        <taxon>Bacillota</taxon>
        <taxon>Bacilli</taxon>
        <taxon>Bacillales</taxon>
        <taxon>Bacillaceae</taxon>
        <taxon>Bacillus</taxon>
    </lineage>
</organism>